<organism evidence="3 4">
    <name type="scientific">Stentor coeruleus</name>
    <dbReference type="NCBI Taxonomy" id="5963"/>
    <lineage>
        <taxon>Eukaryota</taxon>
        <taxon>Sar</taxon>
        <taxon>Alveolata</taxon>
        <taxon>Ciliophora</taxon>
        <taxon>Postciliodesmatophora</taxon>
        <taxon>Heterotrichea</taxon>
        <taxon>Heterotrichida</taxon>
        <taxon>Stentoridae</taxon>
        <taxon>Stentor</taxon>
    </lineage>
</organism>
<dbReference type="Gene3D" id="2.120.10.80">
    <property type="entry name" value="Kelch-type beta propeller"/>
    <property type="match status" value="2"/>
</dbReference>
<evidence type="ECO:0000256" key="2">
    <source>
        <dbReference type="ARBA" id="ARBA00022737"/>
    </source>
</evidence>
<proteinExistence type="predicted"/>
<comment type="caution">
    <text evidence="3">The sequence shown here is derived from an EMBL/GenBank/DDBJ whole genome shotgun (WGS) entry which is preliminary data.</text>
</comment>
<dbReference type="SUPFAM" id="SSF50965">
    <property type="entry name" value="Galactose oxidase, central domain"/>
    <property type="match status" value="1"/>
</dbReference>
<dbReference type="PANTHER" id="PTHR46093">
    <property type="entry name" value="ACYL-COA-BINDING DOMAIN-CONTAINING PROTEIN 5"/>
    <property type="match status" value="1"/>
</dbReference>
<dbReference type="Proteomes" id="UP000187209">
    <property type="component" value="Unassembled WGS sequence"/>
</dbReference>
<dbReference type="AlphaFoldDB" id="A0A1R2B885"/>
<keyword evidence="1" id="KW-0880">Kelch repeat</keyword>
<dbReference type="EMBL" id="MPUH01000855">
    <property type="protein sequence ID" value="OMJ73004.1"/>
    <property type="molecule type" value="Genomic_DNA"/>
</dbReference>
<gene>
    <name evidence="3" type="ORF">SteCoe_28408</name>
</gene>
<evidence type="ECO:0000313" key="4">
    <source>
        <dbReference type="Proteomes" id="UP000187209"/>
    </source>
</evidence>
<dbReference type="Pfam" id="PF01344">
    <property type="entry name" value="Kelch_1"/>
    <property type="match status" value="1"/>
</dbReference>
<dbReference type="PANTHER" id="PTHR46093:SF18">
    <property type="entry name" value="FIBRONECTIN TYPE-III DOMAIN-CONTAINING PROTEIN"/>
    <property type="match status" value="1"/>
</dbReference>
<evidence type="ECO:0000256" key="1">
    <source>
        <dbReference type="ARBA" id="ARBA00022441"/>
    </source>
</evidence>
<dbReference type="InterPro" id="IPR011043">
    <property type="entry name" value="Gal_Oxase/kelch_b-propeller"/>
</dbReference>
<dbReference type="Pfam" id="PF24681">
    <property type="entry name" value="Kelch_KLHDC2_KLHL20_DRC7"/>
    <property type="match status" value="1"/>
</dbReference>
<sequence length="372" mass="42376">MEKYTITLLPCNIPEPLCSFAGVYLPQFSSIFIHGGFGDNENSAIYCINLECLQSMVKAPQTLSLVGHTAVEIEGRMFIFGGWNGTEYSNSSLLFDPLDESVAKTEAPLNAKEWEYPVGRRDHSLTSAGNNIYLLGGWDSWKWTNAPSTFSQLWKLTNSWKWELCEVFGENPSTCRGHSTIYFSELEELVVFGGIYGYTTLLNDLHVLNLKDMQWNRLVTNDGPSKRAWHCAANVGKYMYVFGGLIEIKKTSNELFRFDLLEKKWEEIFVENMPSPRCGALMLNVEGFLIVLGGKNQQEETLKDVFVIDIDHQYESYRENADNFGVSFKEIGHGINPPPIPKEHMHSKRYVPKTNFDVNKFPQVLKQHLNSL</sequence>
<dbReference type="SUPFAM" id="SSF117281">
    <property type="entry name" value="Kelch motif"/>
    <property type="match status" value="1"/>
</dbReference>
<evidence type="ECO:0000313" key="3">
    <source>
        <dbReference type="EMBL" id="OMJ73004.1"/>
    </source>
</evidence>
<reference evidence="3 4" key="1">
    <citation type="submission" date="2016-11" db="EMBL/GenBank/DDBJ databases">
        <title>The macronuclear genome of Stentor coeruleus: a giant cell with tiny introns.</title>
        <authorList>
            <person name="Slabodnick M."/>
            <person name="Ruby J.G."/>
            <person name="Reiff S.B."/>
            <person name="Swart E.C."/>
            <person name="Gosai S."/>
            <person name="Prabakaran S."/>
            <person name="Witkowska E."/>
            <person name="Larue G.E."/>
            <person name="Fisher S."/>
            <person name="Freeman R.M."/>
            <person name="Gunawardena J."/>
            <person name="Chu W."/>
            <person name="Stover N.A."/>
            <person name="Gregory B.D."/>
            <person name="Nowacki M."/>
            <person name="Derisi J."/>
            <person name="Roy S.W."/>
            <person name="Marshall W.F."/>
            <person name="Sood P."/>
        </authorList>
    </citation>
    <scope>NUCLEOTIDE SEQUENCE [LARGE SCALE GENOMIC DNA]</scope>
    <source>
        <strain evidence="3">WM001</strain>
    </source>
</reference>
<dbReference type="OrthoDB" id="295265at2759"/>
<protein>
    <submittedName>
        <fullName evidence="3">Uncharacterized protein</fullName>
    </submittedName>
</protein>
<accession>A0A1R2B885</accession>
<keyword evidence="2" id="KW-0677">Repeat</keyword>
<dbReference type="InterPro" id="IPR006652">
    <property type="entry name" value="Kelch_1"/>
</dbReference>
<name>A0A1R2B885_9CILI</name>
<keyword evidence="4" id="KW-1185">Reference proteome</keyword>
<dbReference type="InterPro" id="IPR015915">
    <property type="entry name" value="Kelch-typ_b-propeller"/>
</dbReference>